<dbReference type="PANTHER" id="PTHR23093">
    <property type="entry name" value="SIMILAR TO CHROMOSOME 3 OPEN READING FRAME 20"/>
    <property type="match status" value="1"/>
</dbReference>
<dbReference type="InterPro" id="IPR029281">
    <property type="entry name" value="FAM194_C"/>
</dbReference>
<feature type="domain" description="FAM194 C-terminal" evidence="1">
    <location>
        <begin position="32"/>
        <end position="107"/>
    </location>
</feature>
<accession>A0ABQ9VUK2</accession>
<keyword evidence="3" id="KW-1185">Reference proteome</keyword>
<dbReference type="Proteomes" id="UP001266305">
    <property type="component" value="Unassembled WGS sequence"/>
</dbReference>
<reference evidence="2 3" key="1">
    <citation type="submission" date="2023-05" db="EMBL/GenBank/DDBJ databases">
        <title>B98-5 Cell Line De Novo Hybrid Assembly: An Optical Mapping Approach.</title>
        <authorList>
            <person name="Kananen K."/>
            <person name="Auerbach J.A."/>
            <person name="Kautto E."/>
            <person name="Blachly J.S."/>
        </authorList>
    </citation>
    <scope>NUCLEOTIDE SEQUENCE [LARGE SCALE GENOMIC DNA]</scope>
    <source>
        <strain evidence="2">B95-8</strain>
        <tissue evidence="2">Cell line</tissue>
    </source>
</reference>
<comment type="caution">
    <text evidence="2">The sequence shown here is derived from an EMBL/GenBank/DDBJ whole genome shotgun (WGS) entry which is preliminary data.</text>
</comment>
<dbReference type="EMBL" id="JASSZA010000005">
    <property type="protein sequence ID" value="KAK2112815.1"/>
    <property type="molecule type" value="Genomic_DNA"/>
</dbReference>
<organism evidence="2 3">
    <name type="scientific">Saguinus oedipus</name>
    <name type="common">Cotton-top tamarin</name>
    <name type="synonym">Oedipomidas oedipus</name>
    <dbReference type="NCBI Taxonomy" id="9490"/>
    <lineage>
        <taxon>Eukaryota</taxon>
        <taxon>Metazoa</taxon>
        <taxon>Chordata</taxon>
        <taxon>Craniata</taxon>
        <taxon>Vertebrata</taxon>
        <taxon>Euteleostomi</taxon>
        <taxon>Mammalia</taxon>
        <taxon>Eutheria</taxon>
        <taxon>Euarchontoglires</taxon>
        <taxon>Primates</taxon>
        <taxon>Haplorrhini</taxon>
        <taxon>Platyrrhini</taxon>
        <taxon>Cebidae</taxon>
        <taxon>Callitrichinae</taxon>
        <taxon>Saguinus</taxon>
    </lineage>
</organism>
<gene>
    <name evidence="2" type="primary">ERICH6B_2</name>
    <name evidence="2" type="ORF">P7K49_012562</name>
</gene>
<evidence type="ECO:0000313" key="2">
    <source>
        <dbReference type="EMBL" id="KAK2112815.1"/>
    </source>
</evidence>
<name>A0ABQ9VUK2_SAGOE</name>
<proteinExistence type="predicted"/>
<evidence type="ECO:0000313" key="3">
    <source>
        <dbReference type="Proteomes" id="UP001266305"/>
    </source>
</evidence>
<protein>
    <submittedName>
        <fullName evidence="2">Glutamate-rich protein 6B</fullName>
    </submittedName>
</protein>
<sequence>MSLPRDAASPRAPILGSALLGLEKQKPGPEGLNLSSTLGYYFPKDKLQKAWNWWNLNIHVHAPPVWPISMNINENIQVHVRSQDKIIFCFTYQQKRICLNLGTRYKHRGLRL</sequence>
<dbReference type="PANTHER" id="PTHR23093:SF17">
    <property type="entry name" value="GLUTAMATE-RICH PROTEIN 6B"/>
    <property type="match status" value="1"/>
</dbReference>
<dbReference type="Pfam" id="PF14977">
    <property type="entry name" value="FAM194"/>
    <property type="match status" value="1"/>
</dbReference>
<evidence type="ECO:0000259" key="1">
    <source>
        <dbReference type="Pfam" id="PF14977"/>
    </source>
</evidence>